<comment type="caution">
    <text evidence="1">The sequence shown here is derived from an EMBL/GenBank/DDBJ whole genome shotgun (WGS) entry which is preliminary data.</text>
</comment>
<gene>
    <name evidence="1" type="ORF">Z051_10315</name>
</gene>
<dbReference type="Proteomes" id="UP000037712">
    <property type="component" value="Unassembled WGS sequence"/>
</dbReference>
<dbReference type="EMBL" id="AZYO01000020">
    <property type="protein sequence ID" value="KOS56345.1"/>
    <property type="molecule type" value="Genomic_DNA"/>
</dbReference>
<organism evidence="1 2">
    <name type="scientific">Rhodococcus rhodochrous KG-21</name>
    <dbReference type="NCBI Taxonomy" id="1441923"/>
    <lineage>
        <taxon>Bacteria</taxon>
        <taxon>Bacillati</taxon>
        <taxon>Actinomycetota</taxon>
        <taxon>Actinomycetes</taxon>
        <taxon>Mycobacteriales</taxon>
        <taxon>Nocardiaceae</taxon>
        <taxon>Rhodococcus</taxon>
    </lineage>
</organism>
<dbReference type="PATRIC" id="fig|1441923.3.peg.2282"/>
<dbReference type="SUPFAM" id="SSF89372">
    <property type="entry name" value="Fucose-specific lectin"/>
    <property type="match status" value="1"/>
</dbReference>
<accession>A0A0M8PJR6</accession>
<sequence>MTKWQFEDLTALTGAPTALSEPVAFVSEAAGSQHIVYAAGDVVPAGGPPGATPTVSSIRELRWDGTGWHDADLTAATGAPPGYPATGHAFDAGGSRHVVYTSHPYDGRIHELWSDSAGWHHTDLTAATNTPPGIPTTSYTREDQGSRHVIYINDSAGPEIHGISPDRHVRELWWDSAGWHHTDLTAAVGAPLLAPLAGYEFRAHGTAHVVCASLNGHIWELWQDIHGWHLHDLTAATGAPEPNWSYWLSGYAFDIQYTQHVVYIGRADGHLHELWWDSAGWHHTDLTAAAGAPAVPVERSAERTRRLTSYACAAWYTRHVLYPGAEPDGEHIHELRWDSTGWHHTDLTAATGAPHLDRGPIGYVFDPPYLRHAFGPEHTQHVVFTSRDPGYDPSGKSHICALWYDTSTEIPMTLPLPPWFTPPPLPPRTKAPRQ</sequence>
<evidence type="ECO:0000313" key="1">
    <source>
        <dbReference type="EMBL" id="KOS56345.1"/>
    </source>
</evidence>
<proteinExistence type="predicted"/>
<reference evidence="1 2" key="1">
    <citation type="journal article" date="2015" name="Genome Announc.">
        <title>Draft Genome Sequence of Rhodococcus rhodochrous Strain KG-21, a Soil Isolate from Oil Fields of Krishna-Godavari Basin, India.</title>
        <authorList>
            <person name="Dawar C."/>
            <person name="Aggarwal R.K."/>
        </authorList>
    </citation>
    <scope>NUCLEOTIDE SEQUENCE [LARGE SCALE GENOMIC DNA]</scope>
    <source>
        <strain evidence="1 2">KG-21</strain>
    </source>
</reference>
<dbReference type="Gene3D" id="2.120.10.70">
    <property type="entry name" value="Fucose-specific lectin"/>
    <property type="match status" value="1"/>
</dbReference>
<name>A0A0M8PJR6_RHORH</name>
<dbReference type="RefSeq" id="WP_054372599.1">
    <property type="nucleotide sequence ID" value="NZ_AZYO01000020.1"/>
</dbReference>
<dbReference type="AlphaFoldDB" id="A0A0M8PJR6"/>
<dbReference type="Gene3D" id="2.40.128.190">
    <property type="match status" value="1"/>
</dbReference>
<evidence type="ECO:0000313" key="2">
    <source>
        <dbReference type="Proteomes" id="UP000037712"/>
    </source>
</evidence>
<protein>
    <submittedName>
        <fullName evidence="1">Uncharacterized protein</fullName>
    </submittedName>
</protein>
<reference evidence="2" key="2">
    <citation type="submission" date="2015-01" db="EMBL/GenBank/DDBJ databases">
        <title>Draft genome sequence of potential hydrocarbon metabolising strain of Rhodococcus rhodochrous.</title>
        <authorList>
            <person name="Aggarwal R.K."/>
            <person name="Dawar C."/>
        </authorList>
    </citation>
    <scope>NUCLEOTIDE SEQUENCE [LARGE SCALE GENOMIC DNA]</scope>
    <source>
        <strain evidence="2">KG-21</strain>
    </source>
</reference>